<organism evidence="2">
    <name type="scientific">marine sediment metagenome</name>
    <dbReference type="NCBI Taxonomy" id="412755"/>
    <lineage>
        <taxon>unclassified sequences</taxon>
        <taxon>metagenomes</taxon>
        <taxon>ecological metagenomes</taxon>
    </lineage>
</organism>
<reference evidence="2" key="1">
    <citation type="journal article" date="2014" name="Front. Microbiol.">
        <title>High frequency of phylogenetically diverse reductive dehalogenase-homologous genes in deep subseafloor sedimentary metagenomes.</title>
        <authorList>
            <person name="Kawai M."/>
            <person name="Futagami T."/>
            <person name="Toyoda A."/>
            <person name="Takaki Y."/>
            <person name="Nishi S."/>
            <person name="Hori S."/>
            <person name="Arai W."/>
            <person name="Tsubouchi T."/>
            <person name="Morono Y."/>
            <person name="Uchiyama I."/>
            <person name="Ito T."/>
            <person name="Fujiyama A."/>
            <person name="Inagaki F."/>
            <person name="Takami H."/>
        </authorList>
    </citation>
    <scope>NUCLEOTIDE SEQUENCE</scope>
    <source>
        <strain evidence="2">Expedition CK06-06</strain>
    </source>
</reference>
<evidence type="ECO:0000313" key="2">
    <source>
        <dbReference type="EMBL" id="GAG96636.1"/>
    </source>
</evidence>
<evidence type="ECO:0000256" key="1">
    <source>
        <dbReference type="SAM" id="MobiDB-lite"/>
    </source>
</evidence>
<proteinExistence type="predicted"/>
<gene>
    <name evidence="2" type="ORF">S01H4_45122</name>
</gene>
<accession>X1DJN4</accession>
<feature type="compositionally biased region" description="Basic and acidic residues" evidence="1">
    <location>
        <begin position="1"/>
        <end position="19"/>
    </location>
</feature>
<sequence>VSILMERIENPDAPPEKRVLAGSLIQGTSTRN</sequence>
<comment type="caution">
    <text evidence="2">The sequence shown here is derived from an EMBL/GenBank/DDBJ whole genome shotgun (WGS) entry which is preliminary data.</text>
</comment>
<feature type="non-terminal residue" evidence="2">
    <location>
        <position position="1"/>
    </location>
</feature>
<protein>
    <submittedName>
        <fullName evidence="2">Uncharacterized protein</fullName>
    </submittedName>
</protein>
<name>X1DJN4_9ZZZZ</name>
<dbReference type="EMBL" id="BART01025092">
    <property type="protein sequence ID" value="GAG96636.1"/>
    <property type="molecule type" value="Genomic_DNA"/>
</dbReference>
<dbReference type="AlphaFoldDB" id="X1DJN4"/>
<feature type="region of interest" description="Disordered" evidence="1">
    <location>
        <begin position="1"/>
        <end position="32"/>
    </location>
</feature>